<dbReference type="RefSeq" id="XP_060278678.1">
    <property type="nucleotide sequence ID" value="XM_060425027.1"/>
</dbReference>
<sequence>KRYSKVFSINNIYSTNKSQYPLLIVTTTTRLNIVANLAFRLINDKKRESFDFFIDSLNQMQAKINTLVSYMVITD</sequence>
<dbReference type="EMBL" id="MU839037">
    <property type="protein sequence ID" value="KAK1762465.1"/>
    <property type="molecule type" value="Genomic_DNA"/>
</dbReference>
<feature type="domain" description="MULE transposase" evidence="2">
    <location>
        <begin position="7"/>
        <end position="75"/>
    </location>
</feature>
<dbReference type="GeneID" id="85308214"/>
<proteinExistence type="predicted"/>
<dbReference type="InterPro" id="IPR018289">
    <property type="entry name" value="MULE_transposase_dom"/>
</dbReference>
<dbReference type="AlphaFoldDB" id="A0AAJ0FIV3"/>
<evidence type="ECO:0000313" key="4">
    <source>
        <dbReference type="Proteomes" id="UP001244011"/>
    </source>
</evidence>
<evidence type="ECO:0000256" key="1">
    <source>
        <dbReference type="SAM" id="Phobius"/>
    </source>
</evidence>
<keyword evidence="4" id="KW-1185">Reference proteome</keyword>
<feature type="transmembrane region" description="Helical" evidence="1">
    <location>
        <begin position="20"/>
        <end position="39"/>
    </location>
</feature>
<protein>
    <recommendedName>
        <fullName evidence="2">MULE transposase domain-containing protein</fullName>
    </recommendedName>
</protein>
<reference evidence="3" key="1">
    <citation type="submission" date="2023-06" db="EMBL/GenBank/DDBJ databases">
        <title>Genome-scale phylogeny and comparative genomics of the fungal order Sordariales.</title>
        <authorList>
            <consortium name="Lawrence Berkeley National Laboratory"/>
            <person name="Hensen N."/>
            <person name="Bonometti L."/>
            <person name="Westerberg I."/>
            <person name="Brannstrom I.O."/>
            <person name="Guillou S."/>
            <person name="Cros-Aarteil S."/>
            <person name="Calhoun S."/>
            <person name="Haridas S."/>
            <person name="Kuo A."/>
            <person name="Mondo S."/>
            <person name="Pangilinan J."/>
            <person name="Riley R."/>
            <person name="Labutti K."/>
            <person name="Andreopoulos B."/>
            <person name="Lipzen A."/>
            <person name="Chen C."/>
            <person name="Yanf M."/>
            <person name="Daum C."/>
            <person name="Ng V."/>
            <person name="Clum A."/>
            <person name="Steindorff A."/>
            <person name="Ohm R."/>
            <person name="Martin F."/>
            <person name="Silar P."/>
            <person name="Natvig D."/>
            <person name="Lalanne C."/>
            <person name="Gautier V."/>
            <person name="Ament-Velasquez S.L."/>
            <person name="Kruys A."/>
            <person name="Hutchinson M.I."/>
            <person name="Powell A.J."/>
            <person name="Barry K."/>
            <person name="Miller A.N."/>
            <person name="Grigoriev I.V."/>
            <person name="Debuchy R."/>
            <person name="Gladieux P."/>
            <person name="Thoren M.H."/>
            <person name="Johannesson H."/>
        </authorList>
    </citation>
    <scope>NUCLEOTIDE SEQUENCE</scope>
    <source>
        <strain evidence="3">8032-3</strain>
    </source>
</reference>
<accession>A0AAJ0FIV3</accession>
<evidence type="ECO:0000313" key="3">
    <source>
        <dbReference type="EMBL" id="KAK1762465.1"/>
    </source>
</evidence>
<name>A0AAJ0FIV3_9PEZI</name>
<gene>
    <name evidence="3" type="ORF">QBC33DRAFT_461365</name>
</gene>
<keyword evidence="1" id="KW-0472">Membrane</keyword>
<dbReference type="Proteomes" id="UP001244011">
    <property type="component" value="Unassembled WGS sequence"/>
</dbReference>
<feature type="non-terminal residue" evidence="3">
    <location>
        <position position="1"/>
    </location>
</feature>
<organism evidence="3 4">
    <name type="scientific">Phialemonium atrogriseum</name>
    <dbReference type="NCBI Taxonomy" id="1093897"/>
    <lineage>
        <taxon>Eukaryota</taxon>
        <taxon>Fungi</taxon>
        <taxon>Dikarya</taxon>
        <taxon>Ascomycota</taxon>
        <taxon>Pezizomycotina</taxon>
        <taxon>Sordariomycetes</taxon>
        <taxon>Sordariomycetidae</taxon>
        <taxon>Cephalothecales</taxon>
        <taxon>Cephalothecaceae</taxon>
        <taxon>Phialemonium</taxon>
    </lineage>
</organism>
<dbReference type="Pfam" id="PF10551">
    <property type="entry name" value="MULE"/>
    <property type="match status" value="1"/>
</dbReference>
<keyword evidence="1" id="KW-0812">Transmembrane</keyword>
<keyword evidence="1" id="KW-1133">Transmembrane helix</keyword>
<evidence type="ECO:0000259" key="2">
    <source>
        <dbReference type="Pfam" id="PF10551"/>
    </source>
</evidence>
<comment type="caution">
    <text evidence="3">The sequence shown here is derived from an EMBL/GenBank/DDBJ whole genome shotgun (WGS) entry which is preliminary data.</text>
</comment>